<protein>
    <submittedName>
        <fullName evidence="1">Uncharacterized protein</fullName>
    </submittedName>
</protein>
<comment type="caution">
    <text evidence="1">The sequence shown here is derived from an EMBL/GenBank/DDBJ whole genome shotgun (WGS) entry which is preliminary data.</text>
</comment>
<keyword evidence="2" id="KW-1185">Reference proteome</keyword>
<reference evidence="1 2" key="1">
    <citation type="submission" date="2024-08" db="EMBL/GenBank/DDBJ databases">
        <title>Insights into the chromosomal genome structure of Flemingia macrophylla.</title>
        <authorList>
            <person name="Ding Y."/>
            <person name="Zhao Y."/>
            <person name="Bi W."/>
            <person name="Wu M."/>
            <person name="Zhao G."/>
            <person name="Gong Y."/>
            <person name="Li W."/>
            <person name="Zhang P."/>
        </authorList>
    </citation>
    <scope>NUCLEOTIDE SEQUENCE [LARGE SCALE GENOMIC DNA]</scope>
    <source>
        <strain evidence="1">DYQJB</strain>
        <tissue evidence="1">Leaf</tissue>
    </source>
</reference>
<dbReference type="EMBL" id="JBGMDY010000007">
    <property type="protein sequence ID" value="KAL2327213.1"/>
    <property type="molecule type" value="Genomic_DNA"/>
</dbReference>
<sequence>MALKIGWVELEYTVWRGKIEILILVSPSLALNVAHSCAVVNGFYCCLNHLFAATEDKLPTFNYPFRL</sequence>
<gene>
    <name evidence="1" type="ORF">Fmac_020640</name>
</gene>
<evidence type="ECO:0000313" key="2">
    <source>
        <dbReference type="Proteomes" id="UP001603857"/>
    </source>
</evidence>
<organism evidence="1 2">
    <name type="scientific">Flemingia macrophylla</name>
    <dbReference type="NCBI Taxonomy" id="520843"/>
    <lineage>
        <taxon>Eukaryota</taxon>
        <taxon>Viridiplantae</taxon>
        <taxon>Streptophyta</taxon>
        <taxon>Embryophyta</taxon>
        <taxon>Tracheophyta</taxon>
        <taxon>Spermatophyta</taxon>
        <taxon>Magnoliopsida</taxon>
        <taxon>eudicotyledons</taxon>
        <taxon>Gunneridae</taxon>
        <taxon>Pentapetalae</taxon>
        <taxon>rosids</taxon>
        <taxon>fabids</taxon>
        <taxon>Fabales</taxon>
        <taxon>Fabaceae</taxon>
        <taxon>Papilionoideae</taxon>
        <taxon>50 kb inversion clade</taxon>
        <taxon>NPAAA clade</taxon>
        <taxon>indigoferoid/millettioid clade</taxon>
        <taxon>Phaseoleae</taxon>
        <taxon>Flemingia</taxon>
    </lineage>
</organism>
<accession>A0ABD1LV54</accession>
<name>A0ABD1LV54_9FABA</name>
<evidence type="ECO:0000313" key="1">
    <source>
        <dbReference type="EMBL" id="KAL2327213.1"/>
    </source>
</evidence>
<dbReference type="Proteomes" id="UP001603857">
    <property type="component" value="Unassembled WGS sequence"/>
</dbReference>
<dbReference type="AlphaFoldDB" id="A0ABD1LV54"/>
<proteinExistence type="predicted"/>